<dbReference type="AlphaFoldDB" id="A0A2S8J695"/>
<dbReference type="PANTHER" id="PTHR48083:SF20">
    <property type="entry name" value="LONG-CHAIN SPECIFIC ACYL-COA DEHYDROGENASE, MITOCHONDRIAL"/>
    <property type="match status" value="1"/>
</dbReference>
<dbReference type="FunFam" id="1.10.540.10:FF:000009">
    <property type="entry name" value="Probable acyl-CoA dehydrogenase"/>
    <property type="match status" value="1"/>
</dbReference>
<dbReference type="InterPro" id="IPR036250">
    <property type="entry name" value="AcylCo_DH-like_C"/>
</dbReference>
<comment type="function">
    <text evidence="7">Catalyzes the dehydrogenation at the alpha-beta position of ACP-bound acyl chains. This results in the introduction of a double bond in the lipidic chain, which is further transferred to the epsilon-amino group of lysine residue in the mycobactin core by MbtK.</text>
</comment>
<evidence type="ECO:0000256" key="10">
    <source>
        <dbReference type="ARBA" id="ARBA00052546"/>
    </source>
</evidence>
<dbReference type="InterPro" id="IPR037069">
    <property type="entry name" value="AcylCoA_DH/ox_N_sf"/>
</dbReference>
<evidence type="ECO:0000259" key="14">
    <source>
        <dbReference type="Pfam" id="PF02771"/>
    </source>
</evidence>
<dbReference type="GO" id="GO:0003995">
    <property type="term" value="F:acyl-CoA dehydrogenase activity"/>
    <property type="evidence" value="ECO:0007669"/>
    <property type="project" value="InterPro"/>
</dbReference>
<evidence type="ECO:0000259" key="13">
    <source>
        <dbReference type="Pfam" id="PF02770"/>
    </source>
</evidence>
<dbReference type="Pfam" id="PF00441">
    <property type="entry name" value="Acyl-CoA_dh_1"/>
    <property type="match status" value="1"/>
</dbReference>
<sequence length="383" mass="41800">MKRKVFTDEHDAFRRMVRGFLEKNVVPNFEKWEEQGAPPREFYNEVGELGILGIQIPQEYGGSGEQTYKYSAVLTEETLRAKLGLGSLRVHMDIVLPYLLKYATAEQKQRWLPGAASGDLISAIAMTEPGTGSDLAGISSTATRDGDTYVLNGSKTFITGGVNADLMLVVARTAPVDLDNRRAGLSILVVETSSPGFGVVRTLSKLGMKAQDTVELYFDNVRVPAANLLGEEGRAFDYLGHNLAQERLSIAVGSQAAAVAALNETTTYVKDRNVFGRPLSSMQNTKFILAECATEIEAGQMLVDRALDDHDQGELSAVDAAKVKLFCTELQGRVVDKCLQLFGGYGYMLEYPIARLYADARVTRIYGGTSEIMKTIISKSLGL</sequence>
<dbReference type="GO" id="GO:0033539">
    <property type="term" value="P:fatty acid beta-oxidation using acyl-CoA dehydrogenase"/>
    <property type="evidence" value="ECO:0007669"/>
    <property type="project" value="TreeGrafter"/>
</dbReference>
<evidence type="ECO:0000256" key="1">
    <source>
        <dbReference type="ARBA" id="ARBA00001974"/>
    </source>
</evidence>
<comment type="cofactor">
    <cofactor evidence="1 11">
        <name>FAD</name>
        <dbReference type="ChEBI" id="CHEBI:57692"/>
    </cofactor>
</comment>
<dbReference type="GO" id="GO:0005737">
    <property type="term" value="C:cytoplasm"/>
    <property type="evidence" value="ECO:0007669"/>
    <property type="project" value="TreeGrafter"/>
</dbReference>
<dbReference type="Pfam" id="PF02771">
    <property type="entry name" value="Acyl-CoA_dh_N"/>
    <property type="match status" value="1"/>
</dbReference>
<gene>
    <name evidence="15" type="ORF">C5613_23170</name>
</gene>
<comment type="catalytic activity">
    <reaction evidence="10">
        <text>a 2,3-saturated acyl-CoA + A = a 2,3-dehydroacyl-CoA + AH2</text>
        <dbReference type="Rhea" id="RHEA:48608"/>
        <dbReference type="ChEBI" id="CHEBI:13193"/>
        <dbReference type="ChEBI" id="CHEBI:17499"/>
        <dbReference type="ChEBI" id="CHEBI:60015"/>
        <dbReference type="ChEBI" id="CHEBI:65111"/>
    </reaction>
</comment>
<protein>
    <recommendedName>
        <fullName evidence="8">Acyl-[acyl-carrier-protein] dehydrogenase MbtN</fullName>
    </recommendedName>
    <alternativeName>
        <fullName evidence="9">Mycobactin synthase protein N</fullName>
    </alternativeName>
</protein>
<dbReference type="PIRSF" id="PIRSF016578">
    <property type="entry name" value="HsaA"/>
    <property type="match status" value="1"/>
</dbReference>
<dbReference type="FunFam" id="1.20.140.10:FF:000001">
    <property type="entry name" value="Acyl-CoA dehydrogenase"/>
    <property type="match status" value="1"/>
</dbReference>
<evidence type="ECO:0000256" key="8">
    <source>
        <dbReference type="ARBA" id="ARBA00040394"/>
    </source>
</evidence>
<evidence type="ECO:0000313" key="15">
    <source>
        <dbReference type="EMBL" id="PQP22564.1"/>
    </source>
</evidence>
<feature type="domain" description="Acyl-CoA dehydrogenase/oxidase C-terminal" evidence="12">
    <location>
        <begin position="236"/>
        <end position="381"/>
    </location>
</feature>
<dbReference type="PROSITE" id="PS00073">
    <property type="entry name" value="ACYL_COA_DH_2"/>
    <property type="match status" value="1"/>
</dbReference>
<dbReference type="GO" id="GO:0050660">
    <property type="term" value="F:flavin adenine dinucleotide binding"/>
    <property type="evidence" value="ECO:0007669"/>
    <property type="project" value="InterPro"/>
</dbReference>
<dbReference type="Gene3D" id="1.20.140.10">
    <property type="entry name" value="Butyryl-CoA Dehydrogenase, subunit A, domain 3"/>
    <property type="match status" value="1"/>
</dbReference>
<dbReference type="RefSeq" id="WP_105417938.1">
    <property type="nucleotide sequence ID" value="NZ_PUIO01000030.1"/>
</dbReference>
<keyword evidence="4 11" id="KW-0285">Flavoprotein</keyword>
<organism evidence="15 16">
    <name type="scientific">Rhodococcus opacus</name>
    <name type="common">Nocardia opaca</name>
    <dbReference type="NCBI Taxonomy" id="37919"/>
    <lineage>
        <taxon>Bacteria</taxon>
        <taxon>Bacillati</taxon>
        <taxon>Actinomycetota</taxon>
        <taxon>Actinomycetes</taxon>
        <taxon>Mycobacteriales</taxon>
        <taxon>Nocardiaceae</taxon>
        <taxon>Rhodococcus</taxon>
    </lineage>
</organism>
<dbReference type="Pfam" id="PF02770">
    <property type="entry name" value="Acyl-CoA_dh_M"/>
    <property type="match status" value="1"/>
</dbReference>
<dbReference type="InterPro" id="IPR009100">
    <property type="entry name" value="AcylCoA_DH/oxidase_NM_dom_sf"/>
</dbReference>
<dbReference type="FunFam" id="2.40.110.10:FF:000002">
    <property type="entry name" value="Acyl-CoA dehydrogenase fadE12"/>
    <property type="match status" value="1"/>
</dbReference>
<evidence type="ECO:0000256" key="9">
    <source>
        <dbReference type="ARBA" id="ARBA00042660"/>
    </source>
</evidence>
<keyword evidence="5 11" id="KW-0274">FAD</keyword>
<feature type="domain" description="Acyl-CoA oxidase/dehydrogenase middle" evidence="13">
    <location>
        <begin position="123"/>
        <end position="221"/>
    </location>
</feature>
<dbReference type="InterPro" id="IPR006091">
    <property type="entry name" value="Acyl-CoA_Oxase/DH_mid-dom"/>
</dbReference>
<evidence type="ECO:0000313" key="16">
    <source>
        <dbReference type="Proteomes" id="UP000239290"/>
    </source>
</evidence>
<comment type="similarity">
    <text evidence="3 11">Belongs to the acyl-CoA dehydrogenase family.</text>
</comment>
<evidence type="ECO:0000256" key="2">
    <source>
        <dbReference type="ARBA" id="ARBA00005102"/>
    </source>
</evidence>
<accession>A0A2S8J695</accession>
<dbReference type="InterPro" id="IPR013786">
    <property type="entry name" value="AcylCoA_DH/ox_N"/>
</dbReference>
<feature type="domain" description="Acyl-CoA dehydrogenase/oxidase N-terminal" evidence="14">
    <location>
        <begin position="7"/>
        <end position="119"/>
    </location>
</feature>
<evidence type="ECO:0000259" key="12">
    <source>
        <dbReference type="Pfam" id="PF00441"/>
    </source>
</evidence>
<comment type="pathway">
    <text evidence="2">Siderophore biosynthesis; mycobactin biosynthesis.</text>
</comment>
<dbReference type="InterPro" id="IPR046373">
    <property type="entry name" value="Acyl-CoA_Oxase/DH_mid-dom_sf"/>
</dbReference>
<comment type="caution">
    <text evidence="15">The sequence shown here is derived from an EMBL/GenBank/DDBJ whole genome shotgun (WGS) entry which is preliminary data.</text>
</comment>
<dbReference type="Gene3D" id="2.40.110.10">
    <property type="entry name" value="Butyryl-CoA Dehydrogenase, subunit A, domain 2"/>
    <property type="match status" value="1"/>
</dbReference>
<dbReference type="InterPro" id="IPR006089">
    <property type="entry name" value="Acyl-CoA_DH_CS"/>
</dbReference>
<dbReference type="Gene3D" id="1.10.540.10">
    <property type="entry name" value="Acyl-CoA dehydrogenase/oxidase, N-terminal domain"/>
    <property type="match status" value="1"/>
</dbReference>
<dbReference type="SUPFAM" id="SSF47203">
    <property type="entry name" value="Acyl-CoA dehydrogenase C-terminal domain-like"/>
    <property type="match status" value="1"/>
</dbReference>
<name>A0A2S8J695_RHOOP</name>
<evidence type="ECO:0000256" key="11">
    <source>
        <dbReference type="RuleBase" id="RU362125"/>
    </source>
</evidence>
<dbReference type="Proteomes" id="UP000239290">
    <property type="component" value="Unassembled WGS sequence"/>
</dbReference>
<evidence type="ECO:0000256" key="6">
    <source>
        <dbReference type="ARBA" id="ARBA00023002"/>
    </source>
</evidence>
<dbReference type="EMBL" id="PUIO01000030">
    <property type="protein sequence ID" value="PQP22564.1"/>
    <property type="molecule type" value="Genomic_DNA"/>
</dbReference>
<evidence type="ECO:0000256" key="4">
    <source>
        <dbReference type="ARBA" id="ARBA00022630"/>
    </source>
</evidence>
<evidence type="ECO:0000256" key="7">
    <source>
        <dbReference type="ARBA" id="ARBA00037085"/>
    </source>
</evidence>
<dbReference type="SUPFAM" id="SSF56645">
    <property type="entry name" value="Acyl-CoA dehydrogenase NM domain-like"/>
    <property type="match status" value="1"/>
</dbReference>
<proteinExistence type="inferred from homology"/>
<reference evidence="16" key="1">
    <citation type="submission" date="2018-02" db="EMBL/GenBank/DDBJ databases">
        <title>Draft genome sequencing of Rhodococcus opacus KU647198.</title>
        <authorList>
            <person name="Zheng B.-X."/>
        </authorList>
    </citation>
    <scope>NUCLEOTIDE SEQUENCE [LARGE SCALE GENOMIC DNA]</scope>
    <source>
        <strain evidence="16">04-OD7</strain>
    </source>
</reference>
<evidence type="ECO:0000256" key="3">
    <source>
        <dbReference type="ARBA" id="ARBA00009347"/>
    </source>
</evidence>
<dbReference type="PANTHER" id="PTHR48083">
    <property type="entry name" value="MEDIUM-CHAIN SPECIFIC ACYL-COA DEHYDROGENASE, MITOCHONDRIAL-RELATED"/>
    <property type="match status" value="1"/>
</dbReference>
<keyword evidence="6 11" id="KW-0560">Oxidoreductase</keyword>
<dbReference type="InterPro" id="IPR050741">
    <property type="entry name" value="Acyl-CoA_dehydrogenase"/>
</dbReference>
<dbReference type="InterPro" id="IPR009075">
    <property type="entry name" value="AcylCo_DH/oxidase_C"/>
</dbReference>
<evidence type="ECO:0000256" key="5">
    <source>
        <dbReference type="ARBA" id="ARBA00022827"/>
    </source>
</evidence>